<gene>
    <name evidence="15" type="ORF">PQG98_19260</name>
</gene>
<dbReference type="InterPro" id="IPR012910">
    <property type="entry name" value="Plug_dom"/>
</dbReference>
<keyword evidence="16" id="KW-1185">Reference proteome</keyword>
<evidence type="ECO:0000256" key="11">
    <source>
        <dbReference type="RuleBase" id="RU003357"/>
    </source>
</evidence>
<feature type="domain" description="TonB-dependent receptor-like beta-barrel" evidence="13">
    <location>
        <begin position="324"/>
        <end position="683"/>
    </location>
</feature>
<reference evidence="15 16" key="1">
    <citation type="submission" date="2023-01" db="EMBL/GenBank/DDBJ databases">
        <title>Exploring GABA producing Bacteroides strains toward improving mental health.</title>
        <authorList>
            <person name="Yousuf B."/>
            <person name="Bouhlel N.E."/>
            <person name="Mottawea W."/>
            <person name="Hammami R."/>
        </authorList>
    </citation>
    <scope>NUCLEOTIDE SEQUENCE [LARGE SCALE GENOMIC DNA]</scope>
    <source>
        <strain evidence="15 16">UO.H1054</strain>
    </source>
</reference>
<keyword evidence="3 10" id="KW-1134">Transmembrane beta strand</keyword>
<dbReference type="InterPro" id="IPR000531">
    <property type="entry name" value="Beta-barrel_TonB"/>
</dbReference>
<feature type="signal peptide" evidence="12">
    <location>
        <begin position="1"/>
        <end position="20"/>
    </location>
</feature>
<dbReference type="InterPro" id="IPR037066">
    <property type="entry name" value="Plug_dom_sf"/>
</dbReference>
<dbReference type="Gene3D" id="2.60.40.1120">
    <property type="entry name" value="Carboxypeptidase-like, regulatory domain"/>
    <property type="match status" value="1"/>
</dbReference>
<keyword evidence="7 10" id="KW-0472">Membrane</keyword>
<evidence type="ECO:0000259" key="14">
    <source>
        <dbReference type="Pfam" id="PF07715"/>
    </source>
</evidence>
<evidence type="ECO:0000256" key="9">
    <source>
        <dbReference type="ARBA" id="ARBA00023237"/>
    </source>
</evidence>
<protein>
    <submittedName>
        <fullName evidence="15">TonB-dependent receptor</fullName>
    </submittedName>
</protein>
<evidence type="ECO:0000256" key="3">
    <source>
        <dbReference type="ARBA" id="ARBA00022452"/>
    </source>
</evidence>
<evidence type="ECO:0000256" key="2">
    <source>
        <dbReference type="ARBA" id="ARBA00022448"/>
    </source>
</evidence>
<dbReference type="SUPFAM" id="SSF49464">
    <property type="entry name" value="Carboxypeptidase regulatory domain-like"/>
    <property type="match status" value="1"/>
</dbReference>
<feature type="chain" id="PRO_5047334055" evidence="12">
    <location>
        <begin position="21"/>
        <end position="725"/>
    </location>
</feature>
<dbReference type="PANTHER" id="PTHR30069">
    <property type="entry name" value="TONB-DEPENDENT OUTER MEMBRANE RECEPTOR"/>
    <property type="match status" value="1"/>
</dbReference>
<evidence type="ECO:0000256" key="10">
    <source>
        <dbReference type="PROSITE-ProRule" id="PRU01360"/>
    </source>
</evidence>
<comment type="caution">
    <text evidence="15">The sequence shown here is derived from an EMBL/GenBank/DDBJ whole genome shotgun (WGS) entry which is preliminary data.</text>
</comment>
<sequence>MSIRLVMLAIFVLSVQSVVAQNIFKAVVKDGDTKEVLVGVNAIVEKTTYGASSDANGTIIIKDIPDGVQRIKFSYLGYETETKSFTFPLASATPVEIFLEQDEEALEEVIISSTRGTRTIQNIPTRVEFISREELDEKGSMKPGDIRMLLNESTGIITQQTSATSGNAAIRIQGLDGRYTQILKDGFPVFAGAASGLGLLQTPPLDLKQVEIIKGSTSTLYGGGAIAGLVNLISKTPEEKRELSLHLNGTSGKGLDVSGFYGQKFEKVGTTIFAAYNRNWAYDPSNTGFTAIPQFDRYVFNPKLFLYLTENTEMSIGLNTMFENRLGGDIEYIKGKGDDVHSYFEENKTQRHSTQLTLEHRFNEKHRLDFKNSVTYFKREIGVPNYTFEGTQLSSFSELSYTYTEQKTEWVAGLNLWTDKFDEKKQSDFQLRDYNQTIAGVFVQNNWNLTNWLDLETGLRTDYVADYGVAVLPRISAHFKITDKFSSRLGGGFGYKAPTVFTEDSEKRQYRDVLPIDKDKNKLERSYGLNWDFNYVTSFGGGNVTFSVNQLFFYTYLDSPLLLQPATGGMYQLNNIKGHTDSKGGETNIKIGYKDFHLYLGYTYTDIETKENAIKYENILTPKHRLNSILMYEVEDQWKIGLEAYYFSPQKLSDGLKGKSYAVCGFMIEKIWEKLSLYANFENFTDRRQTRFDTIYTGSISNPDFRDIYAPLDGFVMNAGIKLRF</sequence>
<dbReference type="Gene3D" id="2.170.130.10">
    <property type="entry name" value="TonB-dependent receptor, plug domain"/>
    <property type="match status" value="1"/>
</dbReference>
<evidence type="ECO:0000256" key="12">
    <source>
        <dbReference type="SAM" id="SignalP"/>
    </source>
</evidence>
<evidence type="ECO:0000256" key="6">
    <source>
        <dbReference type="ARBA" id="ARBA00023077"/>
    </source>
</evidence>
<dbReference type="InterPro" id="IPR008969">
    <property type="entry name" value="CarboxyPept-like_regulatory"/>
</dbReference>
<dbReference type="Pfam" id="PF07715">
    <property type="entry name" value="Plug"/>
    <property type="match status" value="1"/>
</dbReference>
<dbReference type="SUPFAM" id="SSF56935">
    <property type="entry name" value="Porins"/>
    <property type="match status" value="1"/>
</dbReference>
<dbReference type="PANTHER" id="PTHR30069:SF29">
    <property type="entry name" value="HEMOGLOBIN AND HEMOGLOBIN-HAPTOGLOBIN-BINDING PROTEIN 1-RELATED"/>
    <property type="match status" value="1"/>
</dbReference>
<evidence type="ECO:0000256" key="8">
    <source>
        <dbReference type="ARBA" id="ARBA00023170"/>
    </source>
</evidence>
<dbReference type="RefSeq" id="WP_272721282.1">
    <property type="nucleotide sequence ID" value="NZ_JAQPYS010000114.1"/>
</dbReference>
<dbReference type="Gene3D" id="2.40.170.20">
    <property type="entry name" value="TonB-dependent receptor, beta-barrel domain"/>
    <property type="match status" value="1"/>
</dbReference>
<dbReference type="PROSITE" id="PS52016">
    <property type="entry name" value="TONB_DEPENDENT_REC_3"/>
    <property type="match status" value="1"/>
</dbReference>
<keyword evidence="6 11" id="KW-0798">TonB box</keyword>
<name>A0ABT5HD10_9BACE</name>
<dbReference type="Proteomes" id="UP001215398">
    <property type="component" value="Unassembled WGS sequence"/>
</dbReference>
<evidence type="ECO:0000259" key="13">
    <source>
        <dbReference type="Pfam" id="PF00593"/>
    </source>
</evidence>
<feature type="domain" description="TonB-dependent receptor plug" evidence="14">
    <location>
        <begin position="120"/>
        <end position="228"/>
    </location>
</feature>
<dbReference type="Pfam" id="PF13715">
    <property type="entry name" value="CarbopepD_reg_2"/>
    <property type="match status" value="1"/>
</dbReference>
<dbReference type="InterPro" id="IPR036942">
    <property type="entry name" value="Beta-barrel_TonB_sf"/>
</dbReference>
<dbReference type="InterPro" id="IPR039426">
    <property type="entry name" value="TonB-dep_rcpt-like"/>
</dbReference>
<evidence type="ECO:0000256" key="4">
    <source>
        <dbReference type="ARBA" id="ARBA00022692"/>
    </source>
</evidence>
<evidence type="ECO:0000313" key="16">
    <source>
        <dbReference type="Proteomes" id="UP001215398"/>
    </source>
</evidence>
<keyword evidence="5 12" id="KW-0732">Signal</keyword>
<keyword evidence="2 10" id="KW-0813">Transport</keyword>
<evidence type="ECO:0000256" key="5">
    <source>
        <dbReference type="ARBA" id="ARBA00022729"/>
    </source>
</evidence>
<proteinExistence type="inferred from homology"/>
<evidence type="ECO:0000256" key="1">
    <source>
        <dbReference type="ARBA" id="ARBA00004571"/>
    </source>
</evidence>
<evidence type="ECO:0000313" key="15">
    <source>
        <dbReference type="EMBL" id="MDC7138462.1"/>
    </source>
</evidence>
<organism evidence="15 16">
    <name type="scientific">Bacteroides zhangwenhongii</name>
    <dbReference type="NCBI Taxonomy" id="2650157"/>
    <lineage>
        <taxon>Bacteria</taxon>
        <taxon>Pseudomonadati</taxon>
        <taxon>Bacteroidota</taxon>
        <taxon>Bacteroidia</taxon>
        <taxon>Bacteroidales</taxon>
        <taxon>Bacteroidaceae</taxon>
        <taxon>Bacteroides</taxon>
    </lineage>
</organism>
<keyword evidence="9 10" id="KW-0998">Cell outer membrane</keyword>
<accession>A0ABT5HD10</accession>
<dbReference type="Pfam" id="PF00593">
    <property type="entry name" value="TonB_dep_Rec_b-barrel"/>
    <property type="match status" value="1"/>
</dbReference>
<keyword evidence="8 15" id="KW-0675">Receptor</keyword>
<keyword evidence="4 10" id="KW-0812">Transmembrane</keyword>
<evidence type="ECO:0000256" key="7">
    <source>
        <dbReference type="ARBA" id="ARBA00023136"/>
    </source>
</evidence>
<dbReference type="EMBL" id="JAQPYS010000114">
    <property type="protein sequence ID" value="MDC7138462.1"/>
    <property type="molecule type" value="Genomic_DNA"/>
</dbReference>
<comment type="similarity">
    <text evidence="10 11">Belongs to the TonB-dependent receptor family.</text>
</comment>
<comment type="subcellular location">
    <subcellularLocation>
        <location evidence="1 10">Cell outer membrane</location>
        <topology evidence="1 10">Multi-pass membrane protein</topology>
    </subcellularLocation>
</comment>